<keyword evidence="1" id="KW-1133">Transmembrane helix</keyword>
<organism evidence="2 3">
    <name type="scientific">Caerostris extrusa</name>
    <name type="common">Bark spider</name>
    <name type="synonym">Caerostris bankana</name>
    <dbReference type="NCBI Taxonomy" id="172846"/>
    <lineage>
        <taxon>Eukaryota</taxon>
        <taxon>Metazoa</taxon>
        <taxon>Ecdysozoa</taxon>
        <taxon>Arthropoda</taxon>
        <taxon>Chelicerata</taxon>
        <taxon>Arachnida</taxon>
        <taxon>Araneae</taxon>
        <taxon>Araneomorphae</taxon>
        <taxon>Entelegynae</taxon>
        <taxon>Araneoidea</taxon>
        <taxon>Araneidae</taxon>
        <taxon>Caerostris</taxon>
    </lineage>
</organism>
<comment type="caution">
    <text evidence="2">The sequence shown here is derived from an EMBL/GenBank/DDBJ whole genome shotgun (WGS) entry which is preliminary data.</text>
</comment>
<gene>
    <name evidence="2" type="ORF">CEXT_233031</name>
</gene>
<keyword evidence="1" id="KW-0812">Transmembrane</keyword>
<evidence type="ECO:0000313" key="3">
    <source>
        <dbReference type="Proteomes" id="UP001054945"/>
    </source>
</evidence>
<evidence type="ECO:0000313" key="2">
    <source>
        <dbReference type="EMBL" id="GIY70678.1"/>
    </source>
</evidence>
<feature type="transmembrane region" description="Helical" evidence="1">
    <location>
        <begin position="6"/>
        <end position="26"/>
    </location>
</feature>
<evidence type="ECO:0000256" key="1">
    <source>
        <dbReference type="SAM" id="Phobius"/>
    </source>
</evidence>
<dbReference type="EMBL" id="BPLR01014701">
    <property type="protein sequence ID" value="GIY70678.1"/>
    <property type="molecule type" value="Genomic_DNA"/>
</dbReference>
<dbReference type="InterPro" id="IPR013083">
    <property type="entry name" value="Znf_RING/FYVE/PHD"/>
</dbReference>
<name>A0AAV4VKW5_CAEEX</name>
<keyword evidence="3" id="KW-1185">Reference proteome</keyword>
<protein>
    <recommendedName>
        <fullName evidence="4">RING-type domain-containing protein</fullName>
    </recommendedName>
</protein>
<keyword evidence="1" id="KW-0472">Membrane</keyword>
<dbReference type="Gene3D" id="3.30.40.10">
    <property type="entry name" value="Zinc/RING finger domain, C3HC4 (zinc finger)"/>
    <property type="match status" value="1"/>
</dbReference>
<sequence>MVYHPYALLAAGVFGAALALIVYFTVDHQPRRRVATQYRDRSPNLSQYYNEDSMCITCYDRERSVKFLPCGHDCLCKQCYDIFRSYSSRCLCREKQLTHSSQYNYVPNLILKALLTKCQCCFGLALSHFASNMAVILCIQNFLSLF</sequence>
<dbReference type="Proteomes" id="UP001054945">
    <property type="component" value="Unassembled WGS sequence"/>
</dbReference>
<dbReference type="Pfam" id="PF13920">
    <property type="entry name" value="zf-C3HC4_3"/>
    <property type="match status" value="1"/>
</dbReference>
<evidence type="ECO:0008006" key="4">
    <source>
        <dbReference type="Google" id="ProtNLM"/>
    </source>
</evidence>
<proteinExistence type="predicted"/>
<reference evidence="2 3" key="1">
    <citation type="submission" date="2021-06" db="EMBL/GenBank/DDBJ databases">
        <title>Caerostris extrusa draft genome.</title>
        <authorList>
            <person name="Kono N."/>
            <person name="Arakawa K."/>
        </authorList>
    </citation>
    <scope>NUCLEOTIDE SEQUENCE [LARGE SCALE GENOMIC DNA]</scope>
</reference>
<accession>A0AAV4VKW5</accession>
<dbReference type="AlphaFoldDB" id="A0AAV4VKW5"/>